<dbReference type="SMART" id="SM01012">
    <property type="entry name" value="ANTAR"/>
    <property type="match status" value="1"/>
</dbReference>
<evidence type="ECO:0000259" key="5">
    <source>
        <dbReference type="PROSITE" id="PS50921"/>
    </source>
</evidence>
<comment type="caution">
    <text evidence="6">The sequence shown here is derived from an EMBL/GenBank/DDBJ whole genome shotgun (WGS) entry which is preliminary data.</text>
</comment>
<evidence type="ECO:0000313" key="6">
    <source>
        <dbReference type="EMBL" id="MFC0623290.1"/>
    </source>
</evidence>
<keyword evidence="7" id="KW-1185">Reference proteome</keyword>
<feature type="domain" description="ANTAR" evidence="5">
    <location>
        <begin position="154"/>
        <end position="215"/>
    </location>
</feature>
<dbReference type="Gene3D" id="3.30.450.40">
    <property type="match status" value="1"/>
</dbReference>
<dbReference type="PIRSF" id="PIRSF036625">
    <property type="entry name" value="GAF_ANTAR"/>
    <property type="match status" value="1"/>
</dbReference>
<name>A0ABV6QFG5_9ACTN</name>
<dbReference type="InterPro" id="IPR012074">
    <property type="entry name" value="GAF_ANTAR"/>
</dbReference>
<sequence length="219" mass="23220">MTGDMCTELVMQLHELDSVEDAVQAIAEGVLLTTAAEQSAVLLSDRGAGLALAASTGQIATEAARLQLDTMAGPNVSALNHGCDCLVADTSRELRWPAWSAEVAKLPVRSTLALHMTARHQAVGTLLLVNSSPYQFSTVDAMLAGTFARHAASALQCVRRAAGLHEDIGGRTVIGQAQGILMERMSLTGDEAFELLKRTSRRNGINLRELAEQLTTPAS</sequence>
<dbReference type="InterPro" id="IPR029016">
    <property type="entry name" value="GAF-like_dom_sf"/>
</dbReference>
<protein>
    <submittedName>
        <fullName evidence="6">GAF and ANTAR domain-containing protein</fullName>
    </submittedName>
</protein>
<dbReference type="PROSITE" id="PS50921">
    <property type="entry name" value="ANTAR"/>
    <property type="match status" value="1"/>
</dbReference>
<reference evidence="6 7" key="1">
    <citation type="submission" date="2024-09" db="EMBL/GenBank/DDBJ databases">
        <authorList>
            <person name="Sun Q."/>
            <person name="Mori K."/>
        </authorList>
    </citation>
    <scope>NUCLEOTIDE SEQUENCE [LARGE SCALE GENOMIC DNA]</scope>
    <source>
        <strain evidence="6 7">CGMCC 1.15906</strain>
    </source>
</reference>
<evidence type="ECO:0000256" key="1">
    <source>
        <dbReference type="ARBA" id="ARBA00022679"/>
    </source>
</evidence>
<evidence type="ECO:0000313" key="7">
    <source>
        <dbReference type="Proteomes" id="UP001589890"/>
    </source>
</evidence>
<evidence type="ECO:0000256" key="4">
    <source>
        <dbReference type="ARBA" id="ARBA00023163"/>
    </source>
</evidence>
<dbReference type="EMBL" id="JBHLTC010000005">
    <property type="protein sequence ID" value="MFC0623290.1"/>
    <property type="molecule type" value="Genomic_DNA"/>
</dbReference>
<keyword evidence="1" id="KW-0808">Transferase</keyword>
<keyword evidence="4" id="KW-0804">Transcription</keyword>
<evidence type="ECO:0000256" key="2">
    <source>
        <dbReference type="ARBA" id="ARBA00022777"/>
    </source>
</evidence>
<dbReference type="Proteomes" id="UP001589890">
    <property type="component" value="Unassembled WGS sequence"/>
</dbReference>
<keyword evidence="2" id="KW-0418">Kinase</keyword>
<dbReference type="InterPro" id="IPR036388">
    <property type="entry name" value="WH-like_DNA-bd_sf"/>
</dbReference>
<dbReference type="SMART" id="SM00065">
    <property type="entry name" value="GAF"/>
    <property type="match status" value="1"/>
</dbReference>
<evidence type="ECO:0000256" key="3">
    <source>
        <dbReference type="ARBA" id="ARBA00023015"/>
    </source>
</evidence>
<dbReference type="SUPFAM" id="SSF55781">
    <property type="entry name" value="GAF domain-like"/>
    <property type="match status" value="1"/>
</dbReference>
<organism evidence="6 7">
    <name type="scientific">Kribbella deserti</name>
    <dbReference type="NCBI Taxonomy" id="1926257"/>
    <lineage>
        <taxon>Bacteria</taxon>
        <taxon>Bacillati</taxon>
        <taxon>Actinomycetota</taxon>
        <taxon>Actinomycetes</taxon>
        <taxon>Propionibacteriales</taxon>
        <taxon>Kribbellaceae</taxon>
        <taxon>Kribbella</taxon>
    </lineage>
</organism>
<dbReference type="InterPro" id="IPR003018">
    <property type="entry name" value="GAF"/>
</dbReference>
<proteinExistence type="predicted"/>
<keyword evidence="3" id="KW-0805">Transcription regulation</keyword>
<dbReference type="SUPFAM" id="SSF52172">
    <property type="entry name" value="CheY-like"/>
    <property type="match status" value="1"/>
</dbReference>
<dbReference type="Pfam" id="PF13492">
    <property type="entry name" value="GAF_3"/>
    <property type="match status" value="1"/>
</dbReference>
<gene>
    <name evidence="6" type="ORF">ACFFGN_04405</name>
</gene>
<dbReference type="InterPro" id="IPR005561">
    <property type="entry name" value="ANTAR"/>
</dbReference>
<dbReference type="Pfam" id="PF03861">
    <property type="entry name" value="ANTAR"/>
    <property type="match status" value="1"/>
</dbReference>
<dbReference type="Gene3D" id="1.10.10.10">
    <property type="entry name" value="Winged helix-like DNA-binding domain superfamily/Winged helix DNA-binding domain"/>
    <property type="match status" value="1"/>
</dbReference>
<dbReference type="InterPro" id="IPR011006">
    <property type="entry name" value="CheY-like_superfamily"/>
</dbReference>
<accession>A0ABV6QFG5</accession>
<dbReference type="RefSeq" id="WP_380043990.1">
    <property type="nucleotide sequence ID" value="NZ_JBHLTC010000005.1"/>
</dbReference>